<accession>A0A0G4JQD7</accession>
<dbReference type="InterPro" id="IPR036097">
    <property type="entry name" value="HisK_dim/P_sf"/>
</dbReference>
<sequence>MNKNAIDKSERRAAEPLWRWISLRMIGLAMAAILVVGGGMWLRFSWWEAHLRAAIPEPVRQELQRLEAQPAEHRQRLLQIYGEYMYGEYFTNEAEHEDMLFFGVFVLMSIPLIVGGGVWVSLHLSRQLSAVAISADQIAQGDFTARAALVAHTPEALRSLTSDFNRMAERLERRERELQASSAATAHELRTPLTAAKGRLQALLDGVFEPTPQNFQLIMGQLDQLNRLIDDLYLLSLVSAGQLALSPAEFALRPLLEERIAWAAPRLQALRMRATLAAAQELRVRADRDRVGQVLSILLDNAIRYAASGSWIGLSARRQGEGVRIEVEDDGPGFAPEHLDRVCDRFWRAESSRSRHAGGSGLGLAVAVAICQAHDGLLSVHNRDGGGARVTIYLPD</sequence>
<protein>
    <recommendedName>
        <fullName evidence="3">histidine kinase</fullName>
        <ecNumber evidence="3">2.7.13.3</ecNumber>
    </recommendedName>
</protein>
<reference evidence="12" key="1">
    <citation type="submission" date="2015-01" db="EMBL/GenBank/DDBJ databases">
        <authorList>
            <person name="Paterson Steve"/>
        </authorList>
    </citation>
    <scope>NUCLEOTIDE SEQUENCE [LARGE SCALE GENOMIC DNA]</scope>
    <source>
        <strain evidence="12">OBR1</strain>
    </source>
</reference>
<dbReference type="InterPro" id="IPR003594">
    <property type="entry name" value="HATPase_dom"/>
</dbReference>
<keyword evidence="8" id="KW-0472">Membrane</keyword>
<dbReference type="RefSeq" id="WP_048636002.1">
    <property type="nucleotide sequence ID" value="NZ_CGIG01000001.1"/>
</dbReference>
<dbReference type="Pfam" id="PF00512">
    <property type="entry name" value="HisKA"/>
    <property type="match status" value="1"/>
</dbReference>
<keyword evidence="5 11" id="KW-0808">Transferase</keyword>
<dbReference type="PANTHER" id="PTHR45453:SF1">
    <property type="entry name" value="PHOSPHATE REGULON SENSOR PROTEIN PHOR"/>
    <property type="match status" value="1"/>
</dbReference>
<dbReference type="PROSITE" id="PS50109">
    <property type="entry name" value="HIS_KIN"/>
    <property type="match status" value="1"/>
</dbReference>
<dbReference type="PANTHER" id="PTHR45453">
    <property type="entry name" value="PHOSPHATE REGULON SENSOR PROTEIN PHOR"/>
    <property type="match status" value="1"/>
</dbReference>
<dbReference type="GO" id="GO:0004721">
    <property type="term" value="F:phosphoprotein phosphatase activity"/>
    <property type="evidence" value="ECO:0007669"/>
    <property type="project" value="TreeGrafter"/>
</dbReference>
<dbReference type="EC" id="2.7.13.3" evidence="3"/>
<dbReference type="InterPro" id="IPR003660">
    <property type="entry name" value="HAMP_dom"/>
</dbReference>
<dbReference type="Gene3D" id="1.10.287.130">
    <property type="match status" value="1"/>
</dbReference>
<dbReference type="Proteomes" id="UP000044377">
    <property type="component" value="Unassembled WGS sequence"/>
</dbReference>
<evidence type="ECO:0000256" key="1">
    <source>
        <dbReference type="ARBA" id="ARBA00000085"/>
    </source>
</evidence>
<dbReference type="SMART" id="SM00387">
    <property type="entry name" value="HATPase_c"/>
    <property type="match status" value="1"/>
</dbReference>
<evidence type="ECO:0000313" key="11">
    <source>
        <dbReference type="EMBL" id="CPR14130.1"/>
    </source>
</evidence>
<feature type="transmembrane region" description="Helical" evidence="8">
    <location>
        <begin position="99"/>
        <end position="120"/>
    </location>
</feature>
<keyword evidence="8" id="KW-1133">Transmembrane helix</keyword>
<feature type="domain" description="Histidine kinase" evidence="9">
    <location>
        <begin position="184"/>
        <end position="396"/>
    </location>
</feature>
<proteinExistence type="predicted"/>
<dbReference type="PRINTS" id="PR00344">
    <property type="entry name" value="BCTRLSENSOR"/>
</dbReference>
<dbReference type="EMBL" id="CGIG01000001">
    <property type="protein sequence ID" value="CPR14130.1"/>
    <property type="molecule type" value="Genomic_DNA"/>
</dbReference>
<organism evidence="11 12">
    <name type="scientific">Brenneria goodwinii</name>
    <dbReference type="NCBI Taxonomy" id="1109412"/>
    <lineage>
        <taxon>Bacteria</taxon>
        <taxon>Pseudomonadati</taxon>
        <taxon>Pseudomonadota</taxon>
        <taxon>Gammaproteobacteria</taxon>
        <taxon>Enterobacterales</taxon>
        <taxon>Pectobacteriaceae</taxon>
        <taxon>Brenneria</taxon>
    </lineage>
</organism>
<dbReference type="InterPro" id="IPR003661">
    <property type="entry name" value="HisK_dim/P_dom"/>
</dbReference>
<dbReference type="InterPro" id="IPR036890">
    <property type="entry name" value="HATPase_C_sf"/>
</dbReference>
<keyword evidence="6 11" id="KW-0418">Kinase</keyword>
<evidence type="ECO:0000259" key="10">
    <source>
        <dbReference type="PROSITE" id="PS50885"/>
    </source>
</evidence>
<evidence type="ECO:0000313" key="12">
    <source>
        <dbReference type="Proteomes" id="UP000044377"/>
    </source>
</evidence>
<evidence type="ECO:0000256" key="2">
    <source>
        <dbReference type="ARBA" id="ARBA00004370"/>
    </source>
</evidence>
<dbReference type="InterPro" id="IPR050351">
    <property type="entry name" value="BphY/WalK/GraS-like"/>
</dbReference>
<dbReference type="InterPro" id="IPR004358">
    <property type="entry name" value="Sig_transdc_His_kin-like_C"/>
</dbReference>
<dbReference type="Pfam" id="PF02518">
    <property type="entry name" value="HATPase_c"/>
    <property type="match status" value="1"/>
</dbReference>
<dbReference type="Pfam" id="PF00672">
    <property type="entry name" value="HAMP"/>
    <property type="match status" value="1"/>
</dbReference>
<evidence type="ECO:0000256" key="4">
    <source>
        <dbReference type="ARBA" id="ARBA00022553"/>
    </source>
</evidence>
<evidence type="ECO:0000256" key="5">
    <source>
        <dbReference type="ARBA" id="ARBA00022679"/>
    </source>
</evidence>
<dbReference type="CDD" id="cd00075">
    <property type="entry name" value="HATPase"/>
    <property type="match status" value="1"/>
</dbReference>
<comment type="catalytic activity">
    <reaction evidence="1">
        <text>ATP + protein L-histidine = ADP + protein N-phospho-L-histidine.</text>
        <dbReference type="EC" id="2.7.13.3"/>
    </reaction>
</comment>
<dbReference type="Gene3D" id="6.10.340.10">
    <property type="match status" value="1"/>
</dbReference>
<dbReference type="GO" id="GO:0016036">
    <property type="term" value="P:cellular response to phosphate starvation"/>
    <property type="evidence" value="ECO:0007669"/>
    <property type="project" value="TreeGrafter"/>
</dbReference>
<dbReference type="SUPFAM" id="SSF47384">
    <property type="entry name" value="Homodimeric domain of signal transducing histidine kinase"/>
    <property type="match status" value="1"/>
</dbReference>
<feature type="transmembrane region" description="Helical" evidence="8">
    <location>
        <begin position="21"/>
        <end position="42"/>
    </location>
</feature>
<evidence type="ECO:0000256" key="3">
    <source>
        <dbReference type="ARBA" id="ARBA00012438"/>
    </source>
</evidence>
<dbReference type="PROSITE" id="PS50885">
    <property type="entry name" value="HAMP"/>
    <property type="match status" value="1"/>
</dbReference>
<dbReference type="InterPro" id="IPR005467">
    <property type="entry name" value="His_kinase_dom"/>
</dbReference>
<dbReference type="SMART" id="SM00388">
    <property type="entry name" value="HisKA"/>
    <property type="match status" value="1"/>
</dbReference>
<dbReference type="CDD" id="cd00082">
    <property type="entry name" value="HisKA"/>
    <property type="match status" value="1"/>
</dbReference>
<dbReference type="SUPFAM" id="SSF55874">
    <property type="entry name" value="ATPase domain of HSP90 chaperone/DNA topoisomerase II/histidine kinase"/>
    <property type="match status" value="1"/>
</dbReference>
<dbReference type="Gene3D" id="3.30.565.10">
    <property type="entry name" value="Histidine kinase-like ATPase, C-terminal domain"/>
    <property type="match status" value="1"/>
</dbReference>
<evidence type="ECO:0000256" key="6">
    <source>
        <dbReference type="ARBA" id="ARBA00022777"/>
    </source>
</evidence>
<evidence type="ECO:0000259" key="9">
    <source>
        <dbReference type="PROSITE" id="PS50109"/>
    </source>
</evidence>
<evidence type="ECO:0000256" key="8">
    <source>
        <dbReference type="SAM" id="Phobius"/>
    </source>
</evidence>
<dbReference type="SMART" id="SM00304">
    <property type="entry name" value="HAMP"/>
    <property type="match status" value="1"/>
</dbReference>
<dbReference type="STRING" id="1109412.BN1221_00537c"/>
<comment type="subcellular location">
    <subcellularLocation>
        <location evidence="2">Membrane</location>
    </subcellularLocation>
</comment>
<keyword evidence="4" id="KW-0597">Phosphoprotein</keyword>
<name>A0A0G4JQD7_9GAMM</name>
<keyword evidence="8" id="KW-0812">Transmembrane</keyword>
<dbReference type="AlphaFoldDB" id="A0A0G4JQD7"/>
<dbReference type="OrthoDB" id="9813151at2"/>
<dbReference type="GO" id="GO:0000155">
    <property type="term" value="F:phosphorelay sensor kinase activity"/>
    <property type="evidence" value="ECO:0007669"/>
    <property type="project" value="InterPro"/>
</dbReference>
<gene>
    <name evidence="11" type="ORF">BN1221_00537c</name>
</gene>
<dbReference type="GO" id="GO:0005886">
    <property type="term" value="C:plasma membrane"/>
    <property type="evidence" value="ECO:0007669"/>
    <property type="project" value="TreeGrafter"/>
</dbReference>
<evidence type="ECO:0000256" key="7">
    <source>
        <dbReference type="ARBA" id="ARBA00023012"/>
    </source>
</evidence>
<keyword evidence="12" id="KW-1185">Reference proteome</keyword>
<feature type="domain" description="HAMP" evidence="10">
    <location>
        <begin position="122"/>
        <end position="176"/>
    </location>
</feature>
<keyword evidence="7" id="KW-0902">Two-component regulatory system</keyword>